<sequence>MPLEAQVTLSGSPLSEEDRAALKSAIEKMLNLKAALSLFKGSVVDLLKDTRPKLNIKAVKNVKEIPVTVIDYEPSSGKKSTSNTEYQFKFTFAGKPAGPDTTFDFGGYYFSGFIERASLSNGGKQLTGSFYGRDTETGSWNKLVWFTAGQGKVRGHFTDLLDCWAAEWVQIKKKLGMGKNLQNLARCPGHFLG</sequence>
<evidence type="ECO:0000313" key="1">
    <source>
        <dbReference type="EMBL" id="KAJ3998357.1"/>
    </source>
</evidence>
<organism evidence="1 2">
    <name type="scientific">Lentinula boryana</name>
    <dbReference type="NCBI Taxonomy" id="40481"/>
    <lineage>
        <taxon>Eukaryota</taxon>
        <taxon>Fungi</taxon>
        <taxon>Dikarya</taxon>
        <taxon>Basidiomycota</taxon>
        <taxon>Agaricomycotina</taxon>
        <taxon>Agaricomycetes</taxon>
        <taxon>Agaricomycetidae</taxon>
        <taxon>Agaricales</taxon>
        <taxon>Marasmiineae</taxon>
        <taxon>Omphalotaceae</taxon>
        <taxon>Lentinula</taxon>
    </lineage>
</organism>
<keyword evidence="2" id="KW-1185">Reference proteome</keyword>
<dbReference type="EMBL" id="MU790560">
    <property type="protein sequence ID" value="KAJ3998357.1"/>
    <property type="molecule type" value="Genomic_DNA"/>
</dbReference>
<dbReference type="Proteomes" id="UP001163828">
    <property type="component" value="Unassembled WGS sequence"/>
</dbReference>
<accession>A0ABQ8QIR2</accession>
<evidence type="ECO:0000313" key="2">
    <source>
        <dbReference type="Proteomes" id="UP001163828"/>
    </source>
</evidence>
<proteinExistence type="predicted"/>
<reference evidence="1" key="1">
    <citation type="submission" date="2022-08" db="EMBL/GenBank/DDBJ databases">
        <authorList>
            <consortium name="DOE Joint Genome Institute"/>
            <person name="Min B."/>
            <person name="Riley R."/>
            <person name="Sierra-Patev S."/>
            <person name="Naranjo-Ortiz M."/>
            <person name="Looney B."/>
            <person name="Konkel Z."/>
            <person name="Slot J.C."/>
            <person name="Sakamoto Y."/>
            <person name="Steenwyk J.L."/>
            <person name="Rokas A."/>
            <person name="Carro J."/>
            <person name="Camarero S."/>
            <person name="Ferreira P."/>
            <person name="Molpeceres G."/>
            <person name="Ruiz-Duenas F.J."/>
            <person name="Serrano A."/>
            <person name="Henrissat B."/>
            <person name="Drula E."/>
            <person name="Hughes K.W."/>
            <person name="Mata J.L."/>
            <person name="Ishikawa N.K."/>
            <person name="Vargas-Isla R."/>
            <person name="Ushijima S."/>
            <person name="Smith C.A."/>
            <person name="Ahrendt S."/>
            <person name="Andreopoulos W."/>
            <person name="He G."/>
            <person name="Labutti K."/>
            <person name="Lipzen A."/>
            <person name="Ng V."/>
            <person name="Sandor L."/>
            <person name="Barry K."/>
            <person name="Martinez A.T."/>
            <person name="Xiao Y."/>
            <person name="Gibbons J.G."/>
            <person name="Terashima K."/>
            <person name="Hibbett D.S."/>
            <person name="Grigoriev I.V."/>
        </authorList>
    </citation>
    <scope>NUCLEOTIDE SEQUENCE</scope>
    <source>
        <strain evidence="1">TFB10827</strain>
    </source>
</reference>
<name>A0ABQ8QIR2_9AGAR</name>
<gene>
    <name evidence="1" type="ORF">F5050DRAFT_1232086</name>
</gene>
<protein>
    <submittedName>
        <fullName evidence="1">Uncharacterized protein</fullName>
    </submittedName>
</protein>
<comment type="caution">
    <text evidence="1">The sequence shown here is derived from an EMBL/GenBank/DDBJ whole genome shotgun (WGS) entry which is preliminary data.</text>
</comment>